<name>A0A5N0T466_9GAMM</name>
<dbReference type="InterPro" id="IPR014710">
    <property type="entry name" value="RmlC-like_jellyroll"/>
</dbReference>
<dbReference type="SUPFAM" id="SSF51182">
    <property type="entry name" value="RmlC-like cupins"/>
    <property type="match status" value="1"/>
</dbReference>
<dbReference type="EMBL" id="VYXP01000013">
    <property type="protein sequence ID" value="KAA9129703.1"/>
    <property type="molecule type" value="Genomic_DNA"/>
</dbReference>
<feature type="domain" description="HTH cro/C1-type" evidence="2">
    <location>
        <begin position="19"/>
        <end position="73"/>
    </location>
</feature>
<sequence>MPEAPRDNTSKPNTVGQGIRRRRTALGWALKDLSQASGVPLSTLSKVETGAMSLKIEKLLDVCAALGIDVMDLVAPGERPAGEPEPVTGRRAITQSATAPETVTANAVYRHHAHDFAHRRMTPSVIHLQPGHEPELVRHRGEEFIYVLDGRVEVLTEFYTPTVLETGDSIYIDANMAHNVRALDGQPARVLNIAAARPA</sequence>
<evidence type="ECO:0000259" key="2">
    <source>
        <dbReference type="PROSITE" id="PS50943"/>
    </source>
</evidence>
<dbReference type="Pfam" id="PF01381">
    <property type="entry name" value="HTH_3"/>
    <property type="match status" value="1"/>
</dbReference>
<dbReference type="RefSeq" id="WP_150865671.1">
    <property type="nucleotide sequence ID" value="NZ_VYXP01000013.1"/>
</dbReference>
<proteinExistence type="predicted"/>
<dbReference type="InterPro" id="IPR011051">
    <property type="entry name" value="RmlC_Cupin_sf"/>
</dbReference>
<dbReference type="Gene3D" id="1.10.260.40">
    <property type="entry name" value="lambda repressor-like DNA-binding domains"/>
    <property type="match status" value="1"/>
</dbReference>
<dbReference type="InterPro" id="IPR010982">
    <property type="entry name" value="Lambda_DNA-bd_dom_sf"/>
</dbReference>
<dbReference type="SMART" id="SM00530">
    <property type="entry name" value="HTH_XRE"/>
    <property type="match status" value="1"/>
</dbReference>
<dbReference type="CDD" id="cd00093">
    <property type="entry name" value="HTH_XRE"/>
    <property type="match status" value="1"/>
</dbReference>
<keyword evidence="1" id="KW-0238">DNA-binding</keyword>
<dbReference type="InterPro" id="IPR001387">
    <property type="entry name" value="Cro/C1-type_HTH"/>
</dbReference>
<gene>
    <name evidence="3" type="ORF">F3N42_15180</name>
</gene>
<dbReference type="AlphaFoldDB" id="A0A5N0T466"/>
<dbReference type="CDD" id="cd02209">
    <property type="entry name" value="cupin_XRE_C"/>
    <property type="match status" value="1"/>
</dbReference>
<dbReference type="PROSITE" id="PS50943">
    <property type="entry name" value="HTH_CROC1"/>
    <property type="match status" value="1"/>
</dbReference>
<dbReference type="Gene3D" id="2.60.120.10">
    <property type="entry name" value="Jelly Rolls"/>
    <property type="match status" value="1"/>
</dbReference>
<comment type="caution">
    <text evidence="3">The sequence shown here is derived from an EMBL/GenBank/DDBJ whole genome shotgun (WGS) entry which is preliminary data.</text>
</comment>
<dbReference type="GO" id="GO:0003700">
    <property type="term" value="F:DNA-binding transcription factor activity"/>
    <property type="evidence" value="ECO:0007669"/>
    <property type="project" value="TreeGrafter"/>
</dbReference>
<evidence type="ECO:0000313" key="4">
    <source>
        <dbReference type="Proteomes" id="UP000325372"/>
    </source>
</evidence>
<dbReference type="InterPro" id="IPR050807">
    <property type="entry name" value="TransReg_Diox_bact_type"/>
</dbReference>
<protein>
    <submittedName>
        <fullName evidence="3">Helix-turn-helix domain-containing protein</fullName>
    </submittedName>
</protein>
<dbReference type="Proteomes" id="UP000325372">
    <property type="component" value="Unassembled WGS sequence"/>
</dbReference>
<organism evidence="3 4">
    <name type="scientific">Marinihelvus fidelis</name>
    <dbReference type="NCBI Taxonomy" id="2613842"/>
    <lineage>
        <taxon>Bacteria</taxon>
        <taxon>Pseudomonadati</taxon>
        <taxon>Pseudomonadota</taxon>
        <taxon>Gammaproteobacteria</taxon>
        <taxon>Chromatiales</taxon>
        <taxon>Wenzhouxiangellaceae</taxon>
        <taxon>Marinihelvus</taxon>
    </lineage>
</organism>
<evidence type="ECO:0000313" key="3">
    <source>
        <dbReference type="EMBL" id="KAA9129703.1"/>
    </source>
</evidence>
<evidence type="ECO:0000256" key="1">
    <source>
        <dbReference type="ARBA" id="ARBA00023125"/>
    </source>
</evidence>
<keyword evidence="4" id="KW-1185">Reference proteome</keyword>
<dbReference type="GO" id="GO:0005829">
    <property type="term" value="C:cytosol"/>
    <property type="evidence" value="ECO:0007669"/>
    <property type="project" value="TreeGrafter"/>
</dbReference>
<dbReference type="Pfam" id="PF07883">
    <property type="entry name" value="Cupin_2"/>
    <property type="match status" value="1"/>
</dbReference>
<dbReference type="SUPFAM" id="SSF47413">
    <property type="entry name" value="lambda repressor-like DNA-binding domains"/>
    <property type="match status" value="1"/>
</dbReference>
<reference evidence="3 4" key="1">
    <citation type="submission" date="2019-09" db="EMBL/GenBank/DDBJ databases">
        <title>Wenzhouxiangella sp. Genome sequencing and assembly.</title>
        <authorList>
            <person name="Zhang R."/>
        </authorList>
    </citation>
    <scope>NUCLEOTIDE SEQUENCE [LARGE SCALE GENOMIC DNA]</scope>
    <source>
        <strain evidence="3 4">W260</strain>
    </source>
</reference>
<dbReference type="PANTHER" id="PTHR46797:SF20">
    <property type="entry name" value="BLR4304 PROTEIN"/>
    <property type="match status" value="1"/>
</dbReference>
<accession>A0A5N0T466</accession>
<dbReference type="InterPro" id="IPR013096">
    <property type="entry name" value="Cupin_2"/>
</dbReference>
<dbReference type="GO" id="GO:0003677">
    <property type="term" value="F:DNA binding"/>
    <property type="evidence" value="ECO:0007669"/>
    <property type="project" value="UniProtKB-KW"/>
</dbReference>
<dbReference type="PANTHER" id="PTHR46797">
    <property type="entry name" value="HTH-TYPE TRANSCRIPTIONAL REGULATOR"/>
    <property type="match status" value="1"/>
</dbReference>